<organism evidence="1 2">
    <name type="scientific">Xenoophorus captivus</name>
    <dbReference type="NCBI Taxonomy" id="1517983"/>
    <lineage>
        <taxon>Eukaryota</taxon>
        <taxon>Metazoa</taxon>
        <taxon>Chordata</taxon>
        <taxon>Craniata</taxon>
        <taxon>Vertebrata</taxon>
        <taxon>Euteleostomi</taxon>
        <taxon>Actinopterygii</taxon>
        <taxon>Neopterygii</taxon>
        <taxon>Teleostei</taxon>
        <taxon>Neoteleostei</taxon>
        <taxon>Acanthomorphata</taxon>
        <taxon>Ovalentaria</taxon>
        <taxon>Atherinomorphae</taxon>
        <taxon>Cyprinodontiformes</taxon>
        <taxon>Goodeidae</taxon>
        <taxon>Xenoophorus</taxon>
    </lineage>
</organism>
<proteinExistence type="predicted"/>
<feature type="non-terminal residue" evidence="1">
    <location>
        <position position="1"/>
    </location>
</feature>
<dbReference type="EMBL" id="JAHRIN010036796">
    <property type="protein sequence ID" value="MEQ2204571.1"/>
    <property type="molecule type" value="Genomic_DNA"/>
</dbReference>
<protein>
    <submittedName>
        <fullName evidence="1">Uncharacterized protein</fullName>
    </submittedName>
</protein>
<gene>
    <name evidence="1" type="ORF">XENOCAPTIV_015391</name>
</gene>
<dbReference type="Proteomes" id="UP001434883">
    <property type="component" value="Unassembled WGS sequence"/>
</dbReference>
<evidence type="ECO:0000313" key="1">
    <source>
        <dbReference type="EMBL" id="MEQ2204571.1"/>
    </source>
</evidence>
<accession>A0ABV0R8V5</accession>
<reference evidence="1 2" key="1">
    <citation type="submission" date="2021-06" db="EMBL/GenBank/DDBJ databases">
        <authorList>
            <person name="Palmer J.M."/>
        </authorList>
    </citation>
    <scope>NUCLEOTIDE SEQUENCE [LARGE SCALE GENOMIC DNA]</scope>
    <source>
        <strain evidence="1 2">XC_2019</strain>
        <tissue evidence="1">Muscle</tissue>
    </source>
</reference>
<comment type="caution">
    <text evidence="1">The sequence shown here is derived from an EMBL/GenBank/DDBJ whole genome shotgun (WGS) entry which is preliminary data.</text>
</comment>
<keyword evidence="2" id="KW-1185">Reference proteome</keyword>
<name>A0ABV0R8V5_9TELE</name>
<sequence>DLEGPNHCLFAAWRVSHTFPRVFLPENLGACALQKQTSCLGAGGTLATRLNSNYACMGLPPDDMIGILRPD</sequence>
<evidence type="ECO:0000313" key="2">
    <source>
        <dbReference type="Proteomes" id="UP001434883"/>
    </source>
</evidence>